<dbReference type="STRING" id="5627.A0A1C7LU43"/>
<keyword evidence="3" id="KW-1185">Reference proteome</keyword>
<feature type="region of interest" description="Disordered" evidence="1">
    <location>
        <begin position="399"/>
        <end position="430"/>
    </location>
</feature>
<dbReference type="PANTHER" id="PTHR37283">
    <property type="entry name" value="PH DOMAIN-CONTAINING PROTEIN YHR131C"/>
    <property type="match status" value="1"/>
</dbReference>
<comment type="caution">
    <text evidence="2">The sequence shown here is derived from an EMBL/GenBank/DDBJ whole genome shotgun (WGS) entry which is preliminary data.</text>
</comment>
<dbReference type="OrthoDB" id="5865767at2759"/>
<feature type="region of interest" description="Disordered" evidence="1">
    <location>
        <begin position="190"/>
        <end position="308"/>
    </location>
</feature>
<evidence type="ECO:0000256" key="1">
    <source>
        <dbReference type="SAM" id="MobiDB-lite"/>
    </source>
</evidence>
<dbReference type="InterPro" id="IPR011993">
    <property type="entry name" value="PH-like_dom_sf"/>
</dbReference>
<dbReference type="AlphaFoldDB" id="A0A1C7LU43"/>
<name>A0A1C7LU43_GRIFR</name>
<dbReference type="EMBL" id="LUGG01000024">
    <property type="protein sequence ID" value="OBZ67439.1"/>
    <property type="molecule type" value="Genomic_DNA"/>
</dbReference>
<reference evidence="2 3" key="1">
    <citation type="submission" date="2016-03" db="EMBL/GenBank/DDBJ databases">
        <title>Whole genome sequencing of Grifola frondosa 9006-11.</title>
        <authorList>
            <person name="Min B."/>
            <person name="Park H."/>
            <person name="Kim J.-G."/>
            <person name="Cho H."/>
            <person name="Oh Y.-L."/>
            <person name="Kong W.-S."/>
            <person name="Choi I.-G."/>
        </authorList>
    </citation>
    <scope>NUCLEOTIDE SEQUENCE [LARGE SCALE GENOMIC DNA]</scope>
    <source>
        <strain evidence="2 3">9006-11</strain>
    </source>
</reference>
<feature type="compositionally biased region" description="Low complexity" evidence="1">
    <location>
        <begin position="229"/>
        <end position="251"/>
    </location>
</feature>
<gene>
    <name evidence="2" type="ORF">A0H81_12603</name>
</gene>
<evidence type="ECO:0000313" key="3">
    <source>
        <dbReference type="Proteomes" id="UP000092993"/>
    </source>
</evidence>
<feature type="compositionally biased region" description="Pro residues" evidence="1">
    <location>
        <begin position="199"/>
        <end position="217"/>
    </location>
</feature>
<dbReference type="Gene3D" id="2.30.29.30">
    <property type="entry name" value="Pleckstrin-homology domain (PH domain)/Phosphotyrosine-binding domain (PTB)"/>
    <property type="match status" value="2"/>
</dbReference>
<organism evidence="2 3">
    <name type="scientific">Grifola frondosa</name>
    <name type="common">Maitake</name>
    <name type="synonym">Polyporus frondosus</name>
    <dbReference type="NCBI Taxonomy" id="5627"/>
    <lineage>
        <taxon>Eukaryota</taxon>
        <taxon>Fungi</taxon>
        <taxon>Dikarya</taxon>
        <taxon>Basidiomycota</taxon>
        <taxon>Agaricomycotina</taxon>
        <taxon>Agaricomycetes</taxon>
        <taxon>Polyporales</taxon>
        <taxon>Grifolaceae</taxon>
        <taxon>Grifola</taxon>
    </lineage>
</organism>
<proteinExistence type="predicted"/>
<dbReference type="Proteomes" id="UP000092993">
    <property type="component" value="Unassembled WGS sequence"/>
</dbReference>
<accession>A0A1C7LU43</accession>
<evidence type="ECO:0008006" key="4">
    <source>
        <dbReference type="Google" id="ProtNLM"/>
    </source>
</evidence>
<dbReference type="PANTHER" id="PTHR37283:SF1">
    <property type="entry name" value="PH DOMAIN-CONTAINING PROTEIN YHR131C"/>
    <property type="match status" value="1"/>
</dbReference>
<evidence type="ECO:0000313" key="2">
    <source>
        <dbReference type="EMBL" id="OBZ67439.1"/>
    </source>
</evidence>
<dbReference type="SUPFAM" id="SSF50729">
    <property type="entry name" value="PH domain-like"/>
    <property type="match status" value="1"/>
</dbReference>
<feature type="compositionally biased region" description="Polar residues" evidence="1">
    <location>
        <begin position="34"/>
        <end position="43"/>
    </location>
</feature>
<feature type="compositionally biased region" description="Low complexity" evidence="1">
    <location>
        <begin position="269"/>
        <end position="307"/>
    </location>
</feature>
<feature type="compositionally biased region" description="Basic and acidic residues" evidence="1">
    <location>
        <begin position="8"/>
        <end position="31"/>
    </location>
</feature>
<feature type="region of interest" description="Disordered" evidence="1">
    <location>
        <begin position="1"/>
        <end position="63"/>
    </location>
</feature>
<protein>
    <recommendedName>
        <fullName evidence="4">PH domain-containing protein</fullName>
    </recommendedName>
</protein>
<sequence length="430" mass="46832">MDYFNAKDPLRTPRPRDFGELRPRTEKHGEPALHTQTQESSAFAITEEPRASSSATAPDFETSVRRRRSMPTFRYTSDPPPYPSFHPRGPVPGFVILPREEEGCERLPAYANAIYLCAIMPRKVEFLQPGVQARDRKWRRVLCVLEGTAFRVYKCPPGAAGVSALEEWWERKVGVGDITSAQSAVTATGIAEERQESVPVPPASPPPQEEPVPPPVQPSRSRFHLPAGLLLSSRSSTSSRLTLSTGNSRSRLNADSQRDDTRQAPASIGTRQSSDTSNSSRSSGNTTLTTPTTTTASSPTTSTLFSTNDGASVFSRHRLAHANSNANANANKPAPPRPDAKDLMRAYTLQNAESGLASDYTKRKNVVRVRMEGEQFLLQAQDVAAVIDWIEGIQAATAVAPDLDERPMPKGPIFPRRGGGDPDASRSSTS</sequence>